<reference evidence="2" key="1">
    <citation type="submission" date="2022-08" db="EMBL/GenBank/DDBJ databases">
        <title>Chelativorans sichuanense sp. nov., a paraffin oil-degrading bacterium isolated from a mixture of oil-based drill cuttings and paddy soil.</title>
        <authorList>
            <person name="Yu J."/>
            <person name="Liu H."/>
            <person name="Chen Q."/>
        </authorList>
    </citation>
    <scope>NUCLEOTIDE SEQUENCE</scope>
    <source>
        <strain evidence="2">SCAU 2101</strain>
    </source>
</reference>
<organism evidence="2 3">
    <name type="scientific">Chelativorans petroleitrophicus</name>
    <dbReference type="NCBI Taxonomy" id="2975484"/>
    <lineage>
        <taxon>Bacteria</taxon>
        <taxon>Pseudomonadati</taxon>
        <taxon>Pseudomonadota</taxon>
        <taxon>Alphaproteobacteria</taxon>
        <taxon>Hyphomicrobiales</taxon>
        <taxon>Phyllobacteriaceae</taxon>
        <taxon>Chelativorans</taxon>
    </lineage>
</organism>
<dbReference type="RefSeq" id="WP_261514896.1">
    <property type="nucleotide sequence ID" value="NZ_JAODNV010000007.1"/>
</dbReference>
<feature type="chain" id="PRO_5040954757" description="Lysozyme inhibitor LprI N-terminal domain-containing protein" evidence="1">
    <location>
        <begin position="26"/>
        <end position="272"/>
    </location>
</feature>
<keyword evidence="3" id="KW-1185">Reference proteome</keyword>
<evidence type="ECO:0008006" key="4">
    <source>
        <dbReference type="Google" id="ProtNLM"/>
    </source>
</evidence>
<dbReference type="Proteomes" id="UP001149009">
    <property type="component" value="Unassembled WGS sequence"/>
</dbReference>
<keyword evidence="1" id="KW-0732">Signal</keyword>
<comment type="caution">
    <text evidence="2">The sequence shown here is derived from an EMBL/GenBank/DDBJ whole genome shotgun (WGS) entry which is preliminary data.</text>
</comment>
<evidence type="ECO:0000313" key="2">
    <source>
        <dbReference type="EMBL" id="MCT8990049.1"/>
    </source>
</evidence>
<evidence type="ECO:0000256" key="1">
    <source>
        <dbReference type="SAM" id="SignalP"/>
    </source>
</evidence>
<proteinExistence type="predicted"/>
<dbReference type="GO" id="GO:0005576">
    <property type="term" value="C:extracellular region"/>
    <property type="evidence" value="ECO:0007669"/>
    <property type="project" value="TreeGrafter"/>
</dbReference>
<sequence length="272" mass="29980">MLRAYFLSISFLFSLALASFPAAHAASFDCANAKEPDEIAICSSPALSRLDTKMAALWFSYEKIPFLMGVSAERAEEAEAFLERRRACGADEDCLRTAYQERIRMLERAIESWMKDQASADGAARSWSPAVLPEAVRTVAEGYRDECAQLGGTLEEGFDQPLVMTGDLDGDRLQDFVLNPQNMQCSAAATAFCGNGGCDIRLALSIHDYAQPVEILGGAPALKQNEAGTVLDVWVDDTNCAEMKEEGDACLARYYWKDDKLAISYMRRDYAD</sequence>
<dbReference type="InterPro" id="IPR052755">
    <property type="entry name" value="Lysozyme_Inhibitor_LprI"/>
</dbReference>
<dbReference type="EMBL" id="JAODNV010000007">
    <property type="protein sequence ID" value="MCT8990049.1"/>
    <property type="molecule type" value="Genomic_DNA"/>
</dbReference>
<name>A0A9X3AZN6_9HYPH</name>
<evidence type="ECO:0000313" key="3">
    <source>
        <dbReference type="Proteomes" id="UP001149009"/>
    </source>
</evidence>
<dbReference type="PANTHER" id="PTHR37549">
    <property type="entry name" value="LIPOPROTEIN LPRI"/>
    <property type="match status" value="1"/>
</dbReference>
<dbReference type="PANTHER" id="PTHR37549:SF1">
    <property type="entry name" value="LIPOPROTEIN LPRI"/>
    <property type="match status" value="1"/>
</dbReference>
<feature type="signal peptide" evidence="1">
    <location>
        <begin position="1"/>
        <end position="25"/>
    </location>
</feature>
<accession>A0A9X3AZN6</accession>
<gene>
    <name evidence="2" type="ORF">NYR54_07045</name>
</gene>
<dbReference type="AlphaFoldDB" id="A0A9X3AZN6"/>
<protein>
    <recommendedName>
        <fullName evidence="4">Lysozyme inhibitor LprI N-terminal domain-containing protein</fullName>
    </recommendedName>
</protein>